<dbReference type="GeneTree" id="ENSGT01020000230438"/>
<dbReference type="GO" id="GO:0004930">
    <property type="term" value="F:G protein-coupled receptor activity"/>
    <property type="evidence" value="ECO:0007669"/>
    <property type="project" value="UniProtKB-KW"/>
</dbReference>
<accession>A0A3Q2CMX2</accession>
<dbReference type="OrthoDB" id="6088892at2759"/>
<evidence type="ECO:0000256" key="10">
    <source>
        <dbReference type="ARBA" id="ARBA00025736"/>
    </source>
</evidence>
<organism evidence="14 15">
    <name type="scientific">Cyprinodon variegatus</name>
    <name type="common">Sheepshead minnow</name>
    <dbReference type="NCBI Taxonomy" id="28743"/>
    <lineage>
        <taxon>Eukaryota</taxon>
        <taxon>Metazoa</taxon>
        <taxon>Chordata</taxon>
        <taxon>Craniata</taxon>
        <taxon>Vertebrata</taxon>
        <taxon>Euteleostomi</taxon>
        <taxon>Actinopterygii</taxon>
        <taxon>Neopterygii</taxon>
        <taxon>Teleostei</taxon>
        <taxon>Neoteleostei</taxon>
        <taxon>Acanthomorphata</taxon>
        <taxon>Ovalentaria</taxon>
        <taxon>Atherinomorphae</taxon>
        <taxon>Cyprinodontiformes</taxon>
        <taxon>Cyprinodontidae</taxon>
        <taxon>Cyprinodon</taxon>
    </lineage>
</organism>
<evidence type="ECO:0000256" key="9">
    <source>
        <dbReference type="ARBA" id="ARBA00023224"/>
    </source>
</evidence>
<dbReference type="PANTHER" id="PTHR24225">
    <property type="entry name" value="CHEMOTACTIC RECEPTOR"/>
    <property type="match status" value="1"/>
</dbReference>
<keyword evidence="6 12" id="KW-0472">Membrane</keyword>
<dbReference type="KEGG" id="cvg:107091654"/>
<keyword evidence="4 12" id="KW-1133">Transmembrane helix</keyword>
<dbReference type="GO" id="GO:0005886">
    <property type="term" value="C:plasma membrane"/>
    <property type="evidence" value="ECO:0007669"/>
    <property type="project" value="TreeGrafter"/>
</dbReference>
<reference evidence="14" key="1">
    <citation type="submission" date="2025-08" db="UniProtKB">
        <authorList>
            <consortium name="Ensembl"/>
        </authorList>
    </citation>
    <scope>IDENTIFICATION</scope>
</reference>
<feature type="transmembrane region" description="Helical" evidence="12">
    <location>
        <begin position="290"/>
        <end position="313"/>
    </location>
</feature>
<evidence type="ECO:0000256" key="5">
    <source>
        <dbReference type="ARBA" id="ARBA00023040"/>
    </source>
</evidence>
<feature type="transmembrane region" description="Helical" evidence="12">
    <location>
        <begin position="112"/>
        <end position="137"/>
    </location>
</feature>
<dbReference type="FunFam" id="1.20.1070.10:FF:000034">
    <property type="entry name" value="G-protein coupled receptor 1"/>
    <property type="match status" value="1"/>
</dbReference>
<evidence type="ECO:0000256" key="12">
    <source>
        <dbReference type="SAM" id="Phobius"/>
    </source>
</evidence>
<evidence type="ECO:0000256" key="1">
    <source>
        <dbReference type="ARBA" id="ARBA00004141"/>
    </source>
</evidence>
<keyword evidence="2" id="KW-0145">Chemotaxis</keyword>
<evidence type="ECO:0000256" key="2">
    <source>
        <dbReference type="ARBA" id="ARBA00022500"/>
    </source>
</evidence>
<evidence type="ECO:0000256" key="6">
    <source>
        <dbReference type="ARBA" id="ARBA00023136"/>
    </source>
</evidence>
<proteinExistence type="inferred from homology"/>
<feature type="domain" description="G-protein coupled receptors family 1 profile" evidence="13">
    <location>
        <begin position="48"/>
        <end position="310"/>
    </location>
</feature>
<protein>
    <submittedName>
        <fullName evidence="14">Formyl peptide receptor 1</fullName>
    </submittedName>
</protein>
<dbReference type="PANTHER" id="PTHR24225:SF68">
    <property type="entry name" value="C3A ANAPHYLATOXIN CHEMOTACTIC RECEPTOR-LIKE-RELATED"/>
    <property type="match status" value="1"/>
</dbReference>
<evidence type="ECO:0000259" key="13">
    <source>
        <dbReference type="PROSITE" id="PS50262"/>
    </source>
</evidence>
<dbReference type="InterPro" id="IPR000276">
    <property type="entry name" value="GPCR_Rhodpsn"/>
</dbReference>
<evidence type="ECO:0000256" key="11">
    <source>
        <dbReference type="RuleBase" id="RU000688"/>
    </source>
</evidence>
<keyword evidence="3 11" id="KW-0812">Transmembrane</keyword>
<dbReference type="Gene3D" id="1.20.1070.10">
    <property type="entry name" value="Rhodopsin 7-helix transmembrane proteins"/>
    <property type="match status" value="1"/>
</dbReference>
<evidence type="ECO:0000256" key="8">
    <source>
        <dbReference type="ARBA" id="ARBA00023170"/>
    </source>
</evidence>
<evidence type="ECO:0000256" key="4">
    <source>
        <dbReference type="ARBA" id="ARBA00022989"/>
    </source>
</evidence>
<dbReference type="GO" id="GO:0006935">
    <property type="term" value="P:chemotaxis"/>
    <property type="evidence" value="ECO:0007669"/>
    <property type="project" value="UniProtKB-KW"/>
</dbReference>
<dbReference type="Proteomes" id="UP000265020">
    <property type="component" value="Unassembled WGS sequence"/>
</dbReference>
<dbReference type="PROSITE" id="PS00237">
    <property type="entry name" value="G_PROTEIN_RECEP_F1_1"/>
    <property type="match status" value="1"/>
</dbReference>
<dbReference type="GO" id="GO:0007200">
    <property type="term" value="P:phospholipase C-activating G protein-coupled receptor signaling pathway"/>
    <property type="evidence" value="ECO:0007669"/>
    <property type="project" value="TreeGrafter"/>
</dbReference>
<keyword evidence="8 11" id="KW-0675">Receptor</keyword>
<evidence type="ECO:0000256" key="7">
    <source>
        <dbReference type="ARBA" id="ARBA00023157"/>
    </source>
</evidence>
<reference evidence="14" key="2">
    <citation type="submission" date="2025-09" db="UniProtKB">
        <authorList>
            <consortium name="Ensembl"/>
        </authorList>
    </citation>
    <scope>IDENTIFICATION</scope>
</reference>
<dbReference type="PROSITE" id="PS50262">
    <property type="entry name" value="G_PROTEIN_RECEP_F1_2"/>
    <property type="match status" value="1"/>
</dbReference>
<feature type="transmembrane region" description="Helical" evidence="12">
    <location>
        <begin position="249"/>
        <end position="270"/>
    </location>
</feature>
<dbReference type="OMA" id="HMHTTIN"/>
<feature type="transmembrane region" description="Helical" evidence="12">
    <location>
        <begin position="67"/>
        <end position="92"/>
    </location>
</feature>
<comment type="similarity">
    <text evidence="11">Belongs to the G-protein coupled receptor 1 family.</text>
</comment>
<dbReference type="PRINTS" id="PR00237">
    <property type="entry name" value="GPCRRHODOPSN"/>
</dbReference>
<dbReference type="InterPro" id="IPR000826">
    <property type="entry name" value="Formyl_rcpt-rel"/>
</dbReference>
<dbReference type="GO" id="GO:0007204">
    <property type="term" value="P:positive regulation of cytosolic calcium ion concentration"/>
    <property type="evidence" value="ECO:0007669"/>
    <property type="project" value="TreeGrafter"/>
</dbReference>
<evidence type="ECO:0000313" key="15">
    <source>
        <dbReference type="Proteomes" id="UP000265020"/>
    </source>
</evidence>
<dbReference type="GeneID" id="107091654"/>
<evidence type="ECO:0000256" key="3">
    <source>
        <dbReference type="ARBA" id="ARBA00022692"/>
    </source>
</evidence>
<keyword evidence="9 11" id="KW-0807">Transducer</keyword>
<dbReference type="Ensembl" id="ENSCVAT00000004553.1">
    <property type="protein sequence ID" value="ENSCVAP00000006697.1"/>
    <property type="gene ID" value="ENSCVAG00000008279.1"/>
</dbReference>
<dbReference type="STRING" id="28743.ENSCVAP00000006697"/>
<feature type="transmembrane region" description="Helical" evidence="12">
    <location>
        <begin position="149"/>
        <end position="168"/>
    </location>
</feature>
<evidence type="ECO:0000313" key="14">
    <source>
        <dbReference type="Ensembl" id="ENSCVAP00000006697.1"/>
    </source>
</evidence>
<dbReference type="Pfam" id="PF00001">
    <property type="entry name" value="7tm_1"/>
    <property type="match status" value="1"/>
</dbReference>
<keyword evidence="7" id="KW-1015">Disulfide bond</keyword>
<keyword evidence="15" id="KW-1185">Reference proteome</keyword>
<dbReference type="GO" id="GO:0006954">
    <property type="term" value="P:inflammatory response"/>
    <property type="evidence" value="ECO:0007669"/>
    <property type="project" value="TreeGrafter"/>
</dbReference>
<dbReference type="RefSeq" id="XP_015241194.1">
    <property type="nucleotide sequence ID" value="XM_015385708.1"/>
</dbReference>
<dbReference type="InterPro" id="IPR017452">
    <property type="entry name" value="GPCR_Rhodpsn_7TM"/>
</dbReference>
<dbReference type="PRINTS" id="PR00526">
    <property type="entry name" value="FMETLEUPHER"/>
</dbReference>
<comment type="similarity">
    <text evidence="10">Belongs to the chemokine-like receptor (CMKLR) family.</text>
</comment>
<comment type="subcellular location">
    <subcellularLocation>
        <location evidence="1">Membrane</location>
        <topology evidence="1">Multi-pass membrane protein</topology>
    </subcellularLocation>
</comment>
<keyword evidence="5 11" id="KW-0297">G-protein coupled receptor</keyword>
<name>A0A3Q2CMX2_CYPVA</name>
<feature type="transmembrane region" description="Helical" evidence="12">
    <location>
        <begin position="28"/>
        <end position="55"/>
    </location>
</feature>
<dbReference type="GO" id="GO:0004875">
    <property type="term" value="F:complement receptor activity"/>
    <property type="evidence" value="ECO:0007669"/>
    <property type="project" value="TreeGrafter"/>
</dbReference>
<dbReference type="AlphaFoldDB" id="A0A3Q2CMX2"/>
<sequence>METNSSFHHINSTVKPVSSSNYYANLRYSLHIMSLCVYGVACVLGVLGNGMVIWVTGFGMKRTVNTVWFLNLAVADFLFTAFLPLGITYQALHFNWIFGRFMCKLNSTVNFLNLYASVYTLVVISVDRFVSVVWPIWAQVHRTVRKASYVSLCVWALALCLSLPAFVFRDTEVFNNNSVCYNNYALSKNYTIPSVVQLAHFRHRNMTITRFLMGFAVPFGVIVSCYSIIIHRLRRNPVLAKRSSRPFKLIATIIITFFLCWAPFHIMSIIELKKFDPSYKSETLKHVIAIGIPITTSLAFLNSCLNPFLYVFIGHDFRDKVCTSILKVFETVFQEDETNTYTKSVTSSESKRSNHSSAV</sequence>
<dbReference type="SUPFAM" id="SSF81321">
    <property type="entry name" value="Family A G protein-coupled receptor-like"/>
    <property type="match status" value="1"/>
</dbReference>
<feature type="transmembrane region" description="Helical" evidence="12">
    <location>
        <begin position="211"/>
        <end position="229"/>
    </location>
</feature>